<comment type="caution">
    <text evidence="1">The sequence shown here is derived from an EMBL/GenBank/DDBJ whole genome shotgun (WGS) entry which is preliminary data.</text>
</comment>
<sequence>MSERKESLQTARLFFDGLRFRRGTKFRMRVLWFSAPPALTFSRPCLYKAARDFGFAPTSRGVCVLIQAKSC</sequence>
<proteinExistence type="predicted"/>
<dbReference type="AlphaFoldDB" id="A0A2S6NBN9"/>
<dbReference type="EMBL" id="NHSJ01000045">
    <property type="protein sequence ID" value="PPQ32042.1"/>
    <property type="molecule type" value="Genomic_DNA"/>
</dbReference>
<evidence type="ECO:0000313" key="1">
    <source>
        <dbReference type="EMBL" id="PPQ32042.1"/>
    </source>
</evidence>
<evidence type="ECO:0000313" key="2">
    <source>
        <dbReference type="Proteomes" id="UP000239089"/>
    </source>
</evidence>
<accession>A0A2S6NBN9</accession>
<dbReference type="Proteomes" id="UP000239089">
    <property type="component" value="Unassembled WGS sequence"/>
</dbReference>
<reference evidence="1 2" key="1">
    <citation type="journal article" date="2018" name="Arch. Microbiol.">
        <title>New insights into the metabolic potential of the phototrophic purple bacterium Rhodopila globiformis DSM 161(T) from its draft genome sequence and evidence for a vanadium-dependent nitrogenase.</title>
        <authorList>
            <person name="Imhoff J.F."/>
            <person name="Rahn T."/>
            <person name="Kunzel S."/>
            <person name="Neulinger S.C."/>
        </authorList>
    </citation>
    <scope>NUCLEOTIDE SEQUENCE [LARGE SCALE GENOMIC DNA]</scope>
    <source>
        <strain evidence="1 2">DSM 16996</strain>
    </source>
</reference>
<name>A0A2S6NBN9_9HYPH</name>
<organism evidence="1 2">
    <name type="scientific">Rhodoblastus sphagnicola</name>
    <dbReference type="NCBI Taxonomy" id="333368"/>
    <lineage>
        <taxon>Bacteria</taxon>
        <taxon>Pseudomonadati</taxon>
        <taxon>Pseudomonadota</taxon>
        <taxon>Alphaproteobacteria</taxon>
        <taxon>Hyphomicrobiales</taxon>
        <taxon>Rhodoblastaceae</taxon>
        <taxon>Rhodoblastus</taxon>
    </lineage>
</organism>
<gene>
    <name evidence="1" type="ORF">CCR94_07525</name>
</gene>
<protein>
    <submittedName>
        <fullName evidence="1">Uncharacterized protein</fullName>
    </submittedName>
</protein>
<keyword evidence="2" id="KW-1185">Reference proteome</keyword>